<dbReference type="GO" id="GO:0005886">
    <property type="term" value="C:plasma membrane"/>
    <property type="evidence" value="ECO:0007669"/>
    <property type="project" value="UniProtKB-SubCell"/>
</dbReference>
<keyword evidence="6 7" id="KW-0472">Membrane</keyword>
<evidence type="ECO:0000256" key="4">
    <source>
        <dbReference type="ARBA" id="ARBA00022692"/>
    </source>
</evidence>
<evidence type="ECO:0000256" key="1">
    <source>
        <dbReference type="ARBA" id="ARBA00004651"/>
    </source>
</evidence>
<accession>A0A645E3W9</accession>
<sequence>MAKAAEWIANVLSFLFFAILVVCGSKVVKVTLMQLSPAMKVKMGYIYLAIVIGGILMMIHLLARTFENNEVEGE</sequence>
<evidence type="ECO:0000313" key="9">
    <source>
        <dbReference type="EMBL" id="MPM95262.1"/>
    </source>
</evidence>
<evidence type="ECO:0000256" key="3">
    <source>
        <dbReference type="ARBA" id="ARBA00022475"/>
    </source>
</evidence>
<keyword evidence="4 7" id="KW-0812">Transmembrane</keyword>
<name>A0A645E3W9_9ZZZZ</name>
<evidence type="ECO:0000256" key="5">
    <source>
        <dbReference type="ARBA" id="ARBA00022989"/>
    </source>
</evidence>
<reference evidence="9" key="1">
    <citation type="submission" date="2019-08" db="EMBL/GenBank/DDBJ databases">
        <authorList>
            <person name="Kucharzyk K."/>
            <person name="Murdoch R.W."/>
            <person name="Higgins S."/>
            <person name="Loffler F."/>
        </authorList>
    </citation>
    <scope>NUCLEOTIDE SEQUENCE</scope>
</reference>
<dbReference type="Pfam" id="PF04290">
    <property type="entry name" value="DctQ"/>
    <property type="match status" value="1"/>
</dbReference>
<keyword evidence="5 7" id="KW-1133">Transmembrane helix</keyword>
<comment type="caution">
    <text evidence="9">The sequence shown here is derived from an EMBL/GenBank/DDBJ whole genome shotgun (WGS) entry which is preliminary data.</text>
</comment>
<dbReference type="EMBL" id="VSSQ01041779">
    <property type="protein sequence ID" value="MPM95262.1"/>
    <property type="molecule type" value="Genomic_DNA"/>
</dbReference>
<gene>
    <name evidence="9" type="ORF">SDC9_142416</name>
</gene>
<evidence type="ECO:0000256" key="7">
    <source>
        <dbReference type="SAM" id="Phobius"/>
    </source>
</evidence>
<feature type="transmembrane region" description="Helical" evidence="7">
    <location>
        <begin position="12"/>
        <end position="32"/>
    </location>
</feature>
<evidence type="ECO:0000256" key="6">
    <source>
        <dbReference type="ARBA" id="ARBA00023136"/>
    </source>
</evidence>
<dbReference type="InterPro" id="IPR055348">
    <property type="entry name" value="DctQ"/>
</dbReference>
<evidence type="ECO:0000259" key="8">
    <source>
        <dbReference type="Pfam" id="PF04290"/>
    </source>
</evidence>
<proteinExistence type="predicted"/>
<protein>
    <recommendedName>
        <fullName evidence="8">Tripartite ATP-independent periplasmic transporters DctQ component domain-containing protein</fullName>
    </recommendedName>
</protein>
<keyword evidence="2" id="KW-0813">Transport</keyword>
<organism evidence="9">
    <name type="scientific">bioreactor metagenome</name>
    <dbReference type="NCBI Taxonomy" id="1076179"/>
    <lineage>
        <taxon>unclassified sequences</taxon>
        <taxon>metagenomes</taxon>
        <taxon>ecological metagenomes</taxon>
    </lineage>
</organism>
<feature type="domain" description="Tripartite ATP-independent periplasmic transporters DctQ component" evidence="8">
    <location>
        <begin position="2"/>
        <end position="67"/>
    </location>
</feature>
<keyword evidence="3" id="KW-1003">Cell membrane</keyword>
<dbReference type="AlphaFoldDB" id="A0A645E3W9"/>
<evidence type="ECO:0000256" key="2">
    <source>
        <dbReference type="ARBA" id="ARBA00022448"/>
    </source>
</evidence>
<comment type="subcellular location">
    <subcellularLocation>
        <location evidence="1">Cell membrane</location>
        <topology evidence="1">Multi-pass membrane protein</topology>
    </subcellularLocation>
</comment>
<feature type="transmembrane region" description="Helical" evidence="7">
    <location>
        <begin position="44"/>
        <end position="63"/>
    </location>
</feature>